<feature type="compositionally biased region" description="Pro residues" evidence="1">
    <location>
        <begin position="58"/>
        <end position="71"/>
    </location>
</feature>
<sequence length="144" mass="15248">MGEPYRGPGSRLLRGLARADVPCTPALRPSPALPMPSTRALPTPRPSERILAKVLLPPPQASGTPLAPPSPSWEVRGGPCLEDTPSPQYVGVSFCRHPSHPLLRQVPGLILLDSLEGLALSGDHLGLILTLSPPNFAKEVLGEH</sequence>
<reference evidence="3" key="1">
    <citation type="submission" date="2012-07" db="EMBL/GenBank/DDBJ databases">
        <title>Genome of the Chinese tree shrew, a rising model animal genetically related to primates.</title>
        <authorList>
            <person name="Zhang G."/>
            <person name="Fan Y."/>
            <person name="Yao Y."/>
            <person name="Huang Z."/>
        </authorList>
    </citation>
    <scope>NUCLEOTIDE SEQUENCE [LARGE SCALE GENOMIC DNA]</scope>
</reference>
<dbReference type="InParanoid" id="L9JBM9"/>
<feature type="region of interest" description="Disordered" evidence="1">
    <location>
        <begin position="58"/>
        <end position="80"/>
    </location>
</feature>
<dbReference type="Proteomes" id="UP000011518">
    <property type="component" value="Unassembled WGS sequence"/>
</dbReference>
<evidence type="ECO:0000313" key="3">
    <source>
        <dbReference type="Proteomes" id="UP000011518"/>
    </source>
</evidence>
<accession>L9JBM9</accession>
<protein>
    <submittedName>
        <fullName evidence="2">Uncharacterized protein</fullName>
    </submittedName>
</protein>
<evidence type="ECO:0000256" key="1">
    <source>
        <dbReference type="SAM" id="MobiDB-lite"/>
    </source>
</evidence>
<keyword evidence="3" id="KW-1185">Reference proteome</keyword>
<proteinExistence type="predicted"/>
<dbReference type="AlphaFoldDB" id="L9JBM9"/>
<name>L9JBM9_TUPCH</name>
<reference evidence="3" key="2">
    <citation type="journal article" date="2013" name="Nat. Commun.">
        <title>Genome of the Chinese tree shrew.</title>
        <authorList>
            <person name="Fan Y."/>
            <person name="Huang Z.Y."/>
            <person name="Cao C.C."/>
            <person name="Chen C.S."/>
            <person name="Chen Y.X."/>
            <person name="Fan D.D."/>
            <person name="He J."/>
            <person name="Hou H.L."/>
            <person name="Hu L."/>
            <person name="Hu X.T."/>
            <person name="Jiang X.T."/>
            <person name="Lai R."/>
            <person name="Lang Y.S."/>
            <person name="Liang B."/>
            <person name="Liao S.G."/>
            <person name="Mu D."/>
            <person name="Ma Y.Y."/>
            <person name="Niu Y.Y."/>
            <person name="Sun X.Q."/>
            <person name="Xia J.Q."/>
            <person name="Xiao J."/>
            <person name="Xiong Z.Q."/>
            <person name="Xu L."/>
            <person name="Yang L."/>
            <person name="Zhang Y."/>
            <person name="Zhao W."/>
            <person name="Zhao X.D."/>
            <person name="Zheng Y.T."/>
            <person name="Zhou J.M."/>
            <person name="Zhu Y.B."/>
            <person name="Zhang G.J."/>
            <person name="Wang J."/>
            <person name="Yao Y.G."/>
        </authorList>
    </citation>
    <scope>NUCLEOTIDE SEQUENCE [LARGE SCALE GENOMIC DNA]</scope>
</reference>
<feature type="region of interest" description="Disordered" evidence="1">
    <location>
        <begin position="23"/>
        <end position="44"/>
    </location>
</feature>
<gene>
    <name evidence="2" type="ORF">TREES_T100002835</name>
</gene>
<organism evidence="2 3">
    <name type="scientific">Tupaia chinensis</name>
    <name type="common">Chinese tree shrew</name>
    <name type="synonym">Tupaia belangeri chinensis</name>
    <dbReference type="NCBI Taxonomy" id="246437"/>
    <lineage>
        <taxon>Eukaryota</taxon>
        <taxon>Metazoa</taxon>
        <taxon>Chordata</taxon>
        <taxon>Craniata</taxon>
        <taxon>Vertebrata</taxon>
        <taxon>Euteleostomi</taxon>
        <taxon>Mammalia</taxon>
        <taxon>Eutheria</taxon>
        <taxon>Euarchontoglires</taxon>
        <taxon>Scandentia</taxon>
        <taxon>Tupaiidae</taxon>
        <taxon>Tupaia</taxon>
    </lineage>
</organism>
<dbReference type="EMBL" id="KB321094">
    <property type="protein sequence ID" value="ELW47689.1"/>
    <property type="molecule type" value="Genomic_DNA"/>
</dbReference>
<evidence type="ECO:0000313" key="2">
    <source>
        <dbReference type="EMBL" id="ELW47689.1"/>
    </source>
</evidence>